<organism evidence="1 2">
    <name type="scientific">Cylindrobasidium torrendii FP15055 ss-10</name>
    <dbReference type="NCBI Taxonomy" id="1314674"/>
    <lineage>
        <taxon>Eukaryota</taxon>
        <taxon>Fungi</taxon>
        <taxon>Dikarya</taxon>
        <taxon>Basidiomycota</taxon>
        <taxon>Agaricomycotina</taxon>
        <taxon>Agaricomycetes</taxon>
        <taxon>Agaricomycetidae</taxon>
        <taxon>Agaricales</taxon>
        <taxon>Marasmiineae</taxon>
        <taxon>Physalacriaceae</taxon>
        <taxon>Cylindrobasidium</taxon>
    </lineage>
</organism>
<gene>
    <name evidence="1" type="ORF">CYLTODRAFT_74896</name>
</gene>
<dbReference type="EMBL" id="KN880604">
    <property type="protein sequence ID" value="KIY65103.1"/>
    <property type="molecule type" value="Genomic_DNA"/>
</dbReference>
<keyword evidence="2" id="KW-1185">Reference proteome</keyword>
<dbReference type="AlphaFoldDB" id="A0A0D7B3C9"/>
<evidence type="ECO:0000313" key="1">
    <source>
        <dbReference type="EMBL" id="KIY65103.1"/>
    </source>
</evidence>
<sequence length="190" mass="20929">MYLSSPVPFTEVTNDIPSFDRTNTGLSKDRMSATIATKRGPKRWIRDTDISSAFSASLGELRTLDTRKTDEYEASGLCLSRTSGWVGSSRMTRRDKLPYADTRVTRFVWSGLNIGSKLTPRAVVAIRRRRLGYVVDNSGRRQSIDGTNTAESDTVLGGTSNSVETIDHKSTRSCHSGRNDIGGRRDCAAC</sequence>
<proteinExistence type="predicted"/>
<dbReference type="Proteomes" id="UP000054007">
    <property type="component" value="Unassembled WGS sequence"/>
</dbReference>
<evidence type="ECO:0000313" key="2">
    <source>
        <dbReference type="Proteomes" id="UP000054007"/>
    </source>
</evidence>
<reference evidence="1 2" key="1">
    <citation type="journal article" date="2015" name="Fungal Genet. Biol.">
        <title>Evolution of novel wood decay mechanisms in Agaricales revealed by the genome sequences of Fistulina hepatica and Cylindrobasidium torrendii.</title>
        <authorList>
            <person name="Floudas D."/>
            <person name="Held B.W."/>
            <person name="Riley R."/>
            <person name="Nagy L.G."/>
            <person name="Koehler G."/>
            <person name="Ransdell A.S."/>
            <person name="Younus H."/>
            <person name="Chow J."/>
            <person name="Chiniquy J."/>
            <person name="Lipzen A."/>
            <person name="Tritt A."/>
            <person name="Sun H."/>
            <person name="Haridas S."/>
            <person name="LaButti K."/>
            <person name="Ohm R.A."/>
            <person name="Kues U."/>
            <person name="Blanchette R.A."/>
            <person name="Grigoriev I.V."/>
            <person name="Minto R.E."/>
            <person name="Hibbett D.S."/>
        </authorList>
    </citation>
    <scope>NUCLEOTIDE SEQUENCE [LARGE SCALE GENOMIC DNA]</scope>
    <source>
        <strain evidence="1 2">FP15055 ss-10</strain>
    </source>
</reference>
<name>A0A0D7B3C9_9AGAR</name>
<accession>A0A0D7B3C9</accession>
<protein>
    <submittedName>
        <fullName evidence="1">Uncharacterized protein</fullName>
    </submittedName>
</protein>